<dbReference type="PANTHER" id="PTHR40036">
    <property type="entry name" value="MACROCIN O-METHYLTRANSFERASE"/>
    <property type="match status" value="1"/>
</dbReference>
<sequence length="359" mass="40961">MENTVFSGDQSESKKALKSIHDEEVTHQQIRPFSMPIHGKKYEIFQPLYDMDVTKKNPQLFGTFEERISWARSMVQINDEEFKDLSPKEHAALMYIDMIKTFVSGRVFRNAELSVVPRLGPNMLPTIRFNEAKRDGGRDWTFAGDTMTGQKRLDNVHALLKDVIENKVIGDYIETGVWRGGSSVLAKAVLEVLDPNSNRVSYVCDSFMGLPPGEKKLSKKDAGWDNTPYLEVASDIVANNFIKYGLLDSNVIFAKGFFNETMPPLAEKIKSLSIMRLDGDMYESTVDVLYHLYDKLSIGGYVIMDDWFGFPSKTACEDFFAVHGIEPEIIPIDDISAYWKKTEDVQVQYWRYEQSSFTS</sequence>
<reference evidence="2" key="1">
    <citation type="submission" date="2023-06" db="EMBL/GenBank/DDBJ databases">
        <title>Survivors Of The Sea: Transcriptome response of Skeletonema marinoi to long-term dormancy.</title>
        <authorList>
            <person name="Pinder M.I.M."/>
            <person name="Kourtchenko O."/>
            <person name="Robertson E.K."/>
            <person name="Larsson T."/>
            <person name="Maumus F."/>
            <person name="Osuna-Cruz C.M."/>
            <person name="Vancaester E."/>
            <person name="Stenow R."/>
            <person name="Vandepoele K."/>
            <person name="Ploug H."/>
            <person name="Bruchert V."/>
            <person name="Godhe A."/>
            <person name="Topel M."/>
        </authorList>
    </citation>
    <scope>NUCLEOTIDE SEQUENCE</scope>
    <source>
        <strain evidence="2">R05AC</strain>
    </source>
</reference>
<evidence type="ECO:0000256" key="1">
    <source>
        <dbReference type="SAM" id="MobiDB-lite"/>
    </source>
</evidence>
<organism evidence="2 3">
    <name type="scientific">Skeletonema marinoi</name>
    <dbReference type="NCBI Taxonomy" id="267567"/>
    <lineage>
        <taxon>Eukaryota</taxon>
        <taxon>Sar</taxon>
        <taxon>Stramenopiles</taxon>
        <taxon>Ochrophyta</taxon>
        <taxon>Bacillariophyta</taxon>
        <taxon>Coscinodiscophyceae</taxon>
        <taxon>Thalassiosirophycidae</taxon>
        <taxon>Thalassiosirales</taxon>
        <taxon>Skeletonemataceae</taxon>
        <taxon>Skeletonema</taxon>
        <taxon>Skeletonema marinoi-dohrnii complex</taxon>
    </lineage>
</organism>
<keyword evidence="2" id="KW-0808">Transferase</keyword>
<dbReference type="EC" id="2.1.1.-" evidence="2"/>
<gene>
    <name evidence="2" type="ORF">QTG54_008598</name>
</gene>
<dbReference type="GO" id="GO:0032259">
    <property type="term" value="P:methylation"/>
    <property type="evidence" value="ECO:0007669"/>
    <property type="project" value="UniProtKB-KW"/>
</dbReference>
<evidence type="ECO:0000313" key="3">
    <source>
        <dbReference type="Proteomes" id="UP001224775"/>
    </source>
</evidence>
<keyword evidence="2" id="KW-0489">Methyltransferase</keyword>
<proteinExistence type="predicted"/>
<dbReference type="AlphaFoldDB" id="A0AAD9DC99"/>
<feature type="compositionally biased region" description="Polar residues" evidence="1">
    <location>
        <begin position="1"/>
        <end position="10"/>
    </location>
</feature>
<dbReference type="InterPro" id="IPR008884">
    <property type="entry name" value="TylF_MeTrfase"/>
</dbReference>
<name>A0AAD9DC99_9STRA</name>
<comment type="caution">
    <text evidence="2">The sequence shown here is derived from an EMBL/GenBank/DDBJ whole genome shotgun (WGS) entry which is preliminary data.</text>
</comment>
<dbReference type="Gene3D" id="3.40.50.150">
    <property type="entry name" value="Vaccinia Virus protein VP39"/>
    <property type="match status" value="1"/>
</dbReference>
<dbReference type="InterPro" id="IPR029063">
    <property type="entry name" value="SAM-dependent_MTases_sf"/>
</dbReference>
<evidence type="ECO:0000313" key="2">
    <source>
        <dbReference type="EMBL" id="KAK1740503.1"/>
    </source>
</evidence>
<dbReference type="EMBL" id="JATAAI010000015">
    <property type="protein sequence ID" value="KAK1740503.1"/>
    <property type="molecule type" value="Genomic_DNA"/>
</dbReference>
<protein>
    <submittedName>
        <fullName evidence="2">Macrocin O-methyltransferase family protein</fullName>
        <ecNumber evidence="2">2.1.1.-</ecNumber>
    </submittedName>
</protein>
<feature type="compositionally biased region" description="Basic and acidic residues" evidence="1">
    <location>
        <begin position="11"/>
        <end position="21"/>
    </location>
</feature>
<dbReference type="Proteomes" id="UP001224775">
    <property type="component" value="Unassembled WGS sequence"/>
</dbReference>
<accession>A0AAD9DC99</accession>
<dbReference type="SUPFAM" id="SSF53335">
    <property type="entry name" value="S-adenosyl-L-methionine-dependent methyltransferases"/>
    <property type="match status" value="1"/>
</dbReference>
<dbReference type="Pfam" id="PF05711">
    <property type="entry name" value="TylF"/>
    <property type="match status" value="1"/>
</dbReference>
<dbReference type="GO" id="GO:0008168">
    <property type="term" value="F:methyltransferase activity"/>
    <property type="evidence" value="ECO:0007669"/>
    <property type="project" value="UniProtKB-KW"/>
</dbReference>
<dbReference type="PANTHER" id="PTHR40036:SF1">
    <property type="entry name" value="MACROCIN O-METHYLTRANSFERASE"/>
    <property type="match status" value="1"/>
</dbReference>
<keyword evidence="3" id="KW-1185">Reference proteome</keyword>
<feature type="region of interest" description="Disordered" evidence="1">
    <location>
        <begin position="1"/>
        <end position="21"/>
    </location>
</feature>